<name>F4SDD4_MELLP</name>
<dbReference type="InParanoid" id="F4SDD4"/>
<proteinExistence type="predicted"/>
<organism evidence="3">
    <name type="scientific">Melampsora larici-populina (strain 98AG31 / pathotype 3-4-7)</name>
    <name type="common">Poplar leaf rust fungus</name>
    <dbReference type="NCBI Taxonomy" id="747676"/>
    <lineage>
        <taxon>Eukaryota</taxon>
        <taxon>Fungi</taxon>
        <taxon>Dikarya</taxon>
        <taxon>Basidiomycota</taxon>
        <taxon>Pucciniomycotina</taxon>
        <taxon>Pucciniomycetes</taxon>
        <taxon>Pucciniales</taxon>
        <taxon>Melampsoraceae</taxon>
        <taxon>Melampsora</taxon>
    </lineage>
</organism>
<sequence length="524" mass="61065">MIFGYLAILQIYMYHCSSAVIAGPFEAPSNPLHLDNDLGHFGVEDVEGMNTQNPTNHRHIQDLRPHVLKISESSVGGKSDKQQYDTVYEDINKMEKKKYNPTPIDWQTSKKRQGIYQNNCSTSGPGSGSSSSTQTDSKIQEITLFGNIIQAESNYMLDIRKFSTHRMNRLCVYLSRYLVKQFTSTVKERVHKSLSWQGILKAYQQFKDPIFAPFVYFIMLRGLTKDLWYRVQILSSFILAEFYKLESKDGDLIEPQKIYQFMLWHTEMIYCLTNPKLLEHIKEKETISSKDSKEEMHRGTSPLSKILSALASEMRFWRLCEKPTRASEWAALYLKNYWRKDCSSRYPGLPESNTPPISNAEDWERISMIIMNSHTLSKQSEFNLLLDELTYNEPIMGPNSLFFSINVSEDDIDFNQDMKEITTQLDMLKLRQDLQDIQESNIYQGLGVWMDLHAKGDLRFSDPFCVTAIYNFLESRSPGIDLNVFWKNMQAHEKRRKYYCAKSLRNYRSSKKQNPYMDKKSKPA</sequence>
<evidence type="ECO:0000313" key="2">
    <source>
        <dbReference type="EMBL" id="EGF97342.1"/>
    </source>
</evidence>
<dbReference type="EMBL" id="GL883249">
    <property type="protein sequence ID" value="EGF97342.1"/>
    <property type="molecule type" value="Genomic_DNA"/>
</dbReference>
<gene>
    <name evidence="2" type="ORF">MELLADRAFT_114416</name>
</gene>
<keyword evidence="1" id="KW-0732">Signal</keyword>
<dbReference type="Proteomes" id="UP000001072">
    <property type="component" value="Unassembled WGS sequence"/>
</dbReference>
<dbReference type="RefSeq" id="XP_007419388.1">
    <property type="nucleotide sequence ID" value="XM_007419326.1"/>
</dbReference>
<protein>
    <recommendedName>
        <fullName evidence="4">Secreted protein</fullName>
    </recommendedName>
</protein>
<feature type="chain" id="PRO_5003322162" description="Secreted protein" evidence="1">
    <location>
        <begin position="19"/>
        <end position="524"/>
    </location>
</feature>
<dbReference type="AlphaFoldDB" id="F4SDD4"/>
<evidence type="ECO:0000313" key="3">
    <source>
        <dbReference type="Proteomes" id="UP000001072"/>
    </source>
</evidence>
<accession>F4SDD4</accession>
<dbReference type="VEuPathDB" id="FungiDB:MELLADRAFT_114416"/>
<evidence type="ECO:0008006" key="4">
    <source>
        <dbReference type="Google" id="ProtNLM"/>
    </source>
</evidence>
<dbReference type="KEGG" id="mlr:MELLADRAFT_114416"/>
<reference evidence="3" key="1">
    <citation type="journal article" date="2011" name="Proc. Natl. Acad. Sci. U.S.A.">
        <title>Obligate biotrophy features unraveled by the genomic analysis of rust fungi.</title>
        <authorList>
            <person name="Duplessis S."/>
            <person name="Cuomo C.A."/>
            <person name="Lin Y.-C."/>
            <person name="Aerts A."/>
            <person name="Tisserant E."/>
            <person name="Veneault-Fourrey C."/>
            <person name="Joly D.L."/>
            <person name="Hacquard S."/>
            <person name="Amselem J."/>
            <person name="Cantarel B.L."/>
            <person name="Chiu R."/>
            <person name="Coutinho P.M."/>
            <person name="Feau N."/>
            <person name="Field M."/>
            <person name="Frey P."/>
            <person name="Gelhaye E."/>
            <person name="Goldberg J."/>
            <person name="Grabherr M.G."/>
            <person name="Kodira C.D."/>
            <person name="Kohler A."/>
            <person name="Kuees U."/>
            <person name="Lindquist E.A."/>
            <person name="Lucas S.M."/>
            <person name="Mago R."/>
            <person name="Mauceli E."/>
            <person name="Morin E."/>
            <person name="Murat C."/>
            <person name="Pangilinan J.L."/>
            <person name="Park R."/>
            <person name="Pearson M."/>
            <person name="Quesneville H."/>
            <person name="Rouhier N."/>
            <person name="Sakthikumar S."/>
            <person name="Salamov A.A."/>
            <person name="Schmutz J."/>
            <person name="Selles B."/>
            <person name="Shapiro H."/>
            <person name="Tanguay P."/>
            <person name="Tuskan G.A."/>
            <person name="Henrissat B."/>
            <person name="Van de Peer Y."/>
            <person name="Rouze P."/>
            <person name="Ellis J.G."/>
            <person name="Dodds P.N."/>
            <person name="Schein J.E."/>
            <person name="Zhong S."/>
            <person name="Hamelin R.C."/>
            <person name="Grigoriev I.V."/>
            <person name="Szabo L.J."/>
            <person name="Martin F."/>
        </authorList>
    </citation>
    <scope>NUCLEOTIDE SEQUENCE [LARGE SCALE GENOMIC DNA]</scope>
    <source>
        <strain evidence="3">98AG31 / pathotype 3-4-7</strain>
    </source>
</reference>
<dbReference type="HOGENOM" id="CLU_034209_0_0_1"/>
<feature type="signal peptide" evidence="1">
    <location>
        <begin position="1"/>
        <end position="18"/>
    </location>
</feature>
<keyword evidence="3" id="KW-1185">Reference proteome</keyword>
<dbReference type="OrthoDB" id="10377529at2759"/>
<dbReference type="GeneID" id="18925336"/>
<evidence type="ECO:0000256" key="1">
    <source>
        <dbReference type="SAM" id="SignalP"/>
    </source>
</evidence>